<protein>
    <submittedName>
        <fullName evidence="1">Uncharacterized protein</fullName>
    </submittedName>
</protein>
<sequence length="163" mass="18242">MFHLINLEERELLTWRAMISQAIADSSRTVGKQVENGQYQNQGAKEVVKSDIPSRVFTDSKVLFFVLEFLDTGTAVTFFFTRNTDLFFAKALLSARRNLFGGDRDRRVLTFPSGLGLLGFDLNLFVGFCFGNGLGMGFGFPICRWEDAKGNGDASLKVQICDF</sequence>
<dbReference type="EMBL" id="JH717844">
    <property type="protein sequence ID" value="EWY88207.1"/>
    <property type="molecule type" value="Genomic_DNA"/>
</dbReference>
<reference evidence="1 2" key="1">
    <citation type="submission" date="2011-06" db="EMBL/GenBank/DDBJ databases">
        <title>The Genome Sequence of Fusarium oxysporum FOSC 3-a.</title>
        <authorList>
            <consortium name="The Broad Institute Genome Sequencing Platform"/>
            <person name="Ma L.-J."/>
            <person name="Gale L.R."/>
            <person name="Schwartz D.C."/>
            <person name="Zhou S."/>
            <person name="Corby-Kistler H."/>
            <person name="Young S.K."/>
            <person name="Zeng Q."/>
            <person name="Gargeya S."/>
            <person name="Fitzgerald M."/>
            <person name="Haas B."/>
            <person name="Abouelleil A."/>
            <person name="Alvarado L."/>
            <person name="Arachchi H.M."/>
            <person name="Berlin A."/>
            <person name="Brown A."/>
            <person name="Chapman S.B."/>
            <person name="Chen Z."/>
            <person name="Dunbar C."/>
            <person name="Freedman E."/>
            <person name="Gearin G."/>
            <person name="Gellesch M."/>
            <person name="Goldberg J."/>
            <person name="Griggs A."/>
            <person name="Gujja S."/>
            <person name="Heiman D."/>
            <person name="Howarth C."/>
            <person name="Larson L."/>
            <person name="Lui A."/>
            <person name="MacDonald P.J.P."/>
            <person name="Mehta T."/>
            <person name="Montmayeur A."/>
            <person name="Murphy C."/>
            <person name="Neiman D."/>
            <person name="Pearson M."/>
            <person name="Priest M."/>
            <person name="Roberts A."/>
            <person name="Saif S."/>
            <person name="Shea T."/>
            <person name="Shenoy N."/>
            <person name="Sisk P."/>
            <person name="Stolte C."/>
            <person name="Sykes S."/>
            <person name="Wortman J."/>
            <person name="Nusbaum C."/>
            <person name="Birren B."/>
        </authorList>
    </citation>
    <scope>NUCLEOTIDE SEQUENCE [LARGE SCALE GENOMIC DNA]</scope>
    <source>
        <strain evidence="2">FOSC 3-a</strain>
        <strain evidence="1">NRRL 32931</strain>
    </source>
</reference>
<name>W9I6R9_FUSOX</name>
<gene>
    <name evidence="1" type="ORF">FOYG_09508</name>
</gene>
<dbReference type="EMBL" id="JH717844">
    <property type="protein sequence ID" value="EWY88208.1"/>
    <property type="molecule type" value="Genomic_DNA"/>
</dbReference>
<evidence type="ECO:0000313" key="2">
    <source>
        <dbReference type="Proteomes" id="UP000030753"/>
    </source>
</evidence>
<dbReference type="Proteomes" id="UP000030753">
    <property type="component" value="Unassembled WGS sequence"/>
</dbReference>
<dbReference type="AlphaFoldDB" id="W9I6R9"/>
<evidence type="ECO:0000313" key="1">
    <source>
        <dbReference type="EMBL" id="EWY88206.1"/>
    </source>
</evidence>
<accession>W9I6R9</accession>
<proteinExistence type="predicted"/>
<dbReference type="EMBL" id="JH717844">
    <property type="protein sequence ID" value="EWY88206.1"/>
    <property type="molecule type" value="Genomic_DNA"/>
</dbReference>
<dbReference type="HOGENOM" id="CLU_1777527_0_0_1"/>
<organism evidence="1 2">
    <name type="scientific">Fusarium oxysporum NRRL 32931</name>
    <dbReference type="NCBI Taxonomy" id="660029"/>
    <lineage>
        <taxon>Eukaryota</taxon>
        <taxon>Fungi</taxon>
        <taxon>Dikarya</taxon>
        <taxon>Ascomycota</taxon>
        <taxon>Pezizomycotina</taxon>
        <taxon>Sordariomycetes</taxon>
        <taxon>Hypocreomycetidae</taxon>
        <taxon>Hypocreales</taxon>
        <taxon>Nectriaceae</taxon>
        <taxon>Fusarium</taxon>
        <taxon>Fusarium oxysporum species complex</taxon>
    </lineage>
</organism>
<reference evidence="1" key="2">
    <citation type="submission" date="2012-06" db="EMBL/GenBank/DDBJ databases">
        <title>Annotation of the Genome Sequence of Fusarium oxysporum NRRL32931.</title>
        <authorList>
            <consortium name="The Broad Institute Genomics Platform"/>
            <person name="Ma L.-J."/>
            <person name="Corby-Kistler H."/>
            <person name="Broz K."/>
            <person name="Gale L.R."/>
            <person name="Jonkers W."/>
            <person name="O'Donnell K."/>
            <person name="Ploetz R."/>
            <person name="Steinberg C."/>
            <person name="Schwartz D.C."/>
            <person name="VanEtten H."/>
            <person name="Zhou S."/>
            <person name="Young S.K."/>
            <person name="Zeng Q."/>
            <person name="Gargeya S."/>
            <person name="Fitzgerald M."/>
            <person name="Abouelleil A."/>
            <person name="Alvarado L."/>
            <person name="Chapman S.B."/>
            <person name="Gainer-Dewar J."/>
            <person name="Goldberg J."/>
            <person name="Griggs A."/>
            <person name="Gujja S."/>
            <person name="Hansen M."/>
            <person name="Howarth C."/>
            <person name="Imamovic A."/>
            <person name="Ireland A."/>
            <person name="Larimer J."/>
            <person name="McCowan C."/>
            <person name="Murphy C."/>
            <person name="Pearson M."/>
            <person name="Poon T.W."/>
            <person name="Priest M."/>
            <person name="Roberts A."/>
            <person name="Saif S."/>
            <person name="Shea T."/>
            <person name="Sykes S."/>
            <person name="Wortman J."/>
            <person name="Nusbaum C."/>
            <person name="Birren B."/>
        </authorList>
    </citation>
    <scope>NUCLEOTIDE SEQUENCE</scope>
    <source>
        <strain evidence="1">NRRL 32931</strain>
    </source>
</reference>